<dbReference type="SUPFAM" id="SSF52317">
    <property type="entry name" value="Class I glutamine amidotransferase-like"/>
    <property type="match status" value="1"/>
</dbReference>
<dbReference type="NCBIfam" id="TIGR02226">
    <property type="entry name" value="two_anch"/>
    <property type="match status" value="1"/>
</dbReference>
<evidence type="ECO:0000259" key="3">
    <source>
        <dbReference type="Pfam" id="PF07584"/>
    </source>
</evidence>
<dbReference type="InterPro" id="IPR036465">
    <property type="entry name" value="vWFA_dom_sf"/>
</dbReference>
<name>A0A1C3E973_9PLAN</name>
<dbReference type="InterPro" id="IPR029062">
    <property type="entry name" value="Class_I_gatase-like"/>
</dbReference>
<proteinExistence type="predicted"/>
<dbReference type="PANTHER" id="PTHR37464:SF1">
    <property type="entry name" value="BLL2463 PROTEIN"/>
    <property type="match status" value="1"/>
</dbReference>
<organism evidence="4 5">
    <name type="scientific">Planctopirus hydrillae</name>
    <dbReference type="NCBI Taxonomy" id="1841610"/>
    <lineage>
        <taxon>Bacteria</taxon>
        <taxon>Pseudomonadati</taxon>
        <taxon>Planctomycetota</taxon>
        <taxon>Planctomycetia</taxon>
        <taxon>Planctomycetales</taxon>
        <taxon>Planctomycetaceae</taxon>
        <taxon>Planctopirus</taxon>
    </lineage>
</organism>
<evidence type="ECO:0000313" key="5">
    <source>
        <dbReference type="Proteomes" id="UP000094828"/>
    </source>
</evidence>
<gene>
    <name evidence="4" type="ORF">A6X21_07365</name>
</gene>
<accession>A0A1C3E973</accession>
<dbReference type="STRING" id="1841610.A6X21_07365"/>
<feature type="compositionally biased region" description="Polar residues" evidence="1">
    <location>
        <begin position="384"/>
        <end position="399"/>
    </location>
</feature>
<dbReference type="InterPro" id="IPR024163">
    <property type="entry name" value="Aerotolerance_reg_N"/>
</dbReference>
<feature type="transmembrane region" description="Helical" evidence="2">
    <location>
        <begin position="824"/>
        <end position="847"/>
    </location>
</feature>
<evidence type="ECO:0000256" key="2">
    <source>
        <dbReference type="SAM" id="Phobius"/>
    </source>
</evidence>
<evidence type="ECO:0000256" key="1">
    <source>
        <dbReference type="SAM" id="MobiDB-lite"/>
    </source>
</evidence>
<dbReference type="RefSeq" id="WP_068849233.1">
    <property type="nucleotide sequence ID" value="NZ_LYDR01000123.1"/>
</dbReference>
<dbReference type="SUPFAM" id="SSF53300">
    <property type="entry name" value="vWA-like"/>
    <property type="match status" value="1"/>
</dbReference>
<keyword evidence="2" id="KW-0472">Membrane</keyword>
<dbReference type="Proteomes" id="UP000094828">
    <property type="component" value="Unassembled WGS sequence"/>
</dbReference>
<keyword evidence="5" id="KW-1185">Reference proteome</keyword>
<evidence type="ECO:0000313" key="4">
    <source>
        <dbReference type="EMBL" id="ODA29795.1"/>
    </source>
</evidence>
<dbReference type="PANTHER" id="PTHR37464">
    <property type="entry name" value="BLL2463 PROTEIN"/>
    <property type="match status" value="1"/>
</dbReference>
<feature type="transmembrane region" description="Helical" evidence="2">
    <location>
        <begin position="90"/>
        <end position="111"/>
    </location>
</feature>
<dbReference type="OrthoDB" id="242438at2"/>
<reference evidence="4 5" key="1">
    <citation type="submission" date="2016-05" db="EMBL/GenBank/DDBJ databases">
        <title>Genomic and physiological characterization of Planctopirus sp. isolated from fresh water lake.</title>
        <authorList>
            <person name="Subhash Y."/>
            <person name="Ramana C."/>
        </authorList>
    </citation>
    <scope>NUCLEOTIDE SEQUENCE [LARGE SCALE GENOMIC DNA]</scope>
    <source>
        <strain evidence="4 5">JC280</strain>
    </source>
</reference>
<keyword evidence="2" id="KW-1133">Transmembrane helix</keyword>
<dbReference type="CDD" id="cd03143">
    <property type="entry name" value="A4_beta-galactosidase_middle_domain"/>
    <property type="match status" value="1"/>
</dbReference>
<feature type="transmembrane region" description="Helical" evidence="2">
    <location>
        <begin position="6"/>
        <end position="25"/>
    </location>
</feature>
<dbReference type="AlphaFoldDB" id="A0A1C3E973"/>
<protein>
    <recommendedName>
        <fullName evidence="3">Aerotolerance regulator N-terminal domain-containing protein</fullName>
    </recommendedName>
</protein>
<sequence>MTFLHPLILAGLALVVLPVVIHLLMRQKPKRTPFPALRLLQQSQAKVSRRLNLQHWLLMLLRMLVIGAIVIAIARPTLPAANYQLTSGEWLRLLAIVLVGGGIYTAFEIFLYRQRQQLPKTDRFSNNFTSGGPAAAIQQQTSKLRSLLIPLVSIAAGFALVLFLIWPYQTRIMADWSKPSSRANLELPVAAVFIFDTSPSMQYRNQGKTRLEVAQSMATSQWGKLPAGSRLALIDGMQPAKPTFLADRNTAHQRIQQFTTRYEERPLEDSIRLALSLQENDRTKLLEAEGGATDRFVREVYLFTDLARHQWHGAADAGLLSELEKLKDVSIYIIDVGELKPSNNRIYGLKLSQETIAENGEVVIEATVESDLALAPKPLESSAPRAQNTAEPGNAAPITTNDDVSIELVLGDPRVGNTKRVGLETVPRGGRHTVQFTASNLPSGPSSGYLRLIGDDPLAFDNSLPIALTTAKPPKVLVVSANRADSRLLMEALAPAELTRVGKATTVPTWIPASSLAATDLKSYDVVFLMNLPRPTAEDWKLLRGFVEGGGGLVLTNGHPSKGVVNSPTSIDPLTYENPDALAILPARLKASLSFRPGQVWEFPNRSHGFMAPLVEFGALEEWESQVVNRYWTVNPVDDAIVLARFLDERKSPALLERRVGKGIVQQWMTSWSLPDWNDLPRSWAFVALADASVDYLSQRQARRFNFVLGDPIQLIFPSDQVLPPQWLVRTPDERQQALDAESSTRLSIPATIANQPGIYLVQPKADPAAMIPLGVRVRDAESNLERMSQENIEQVFGTDRVLVHRELETLERAVLSGRIGQEVYALVLLLLVIGFVTEHLLANWFYAPQAAALTRNTIPTAPRPEGAVHAN</sequence>
<keyword evidence="2" id="KW-0812">Transmembrane</keyword>
<feature type="transmembrane region" description="Helical" evidence="2">
    <location>
        <begin position="147"/>
        <end position="168"/>
    </location>
</feature>
<dbReference type="Gene3D" id="3.40.50.410">
    <property type="entry name" value="von Willebrand factor, type A domain"/>
    <property type="match status" value="1"/>
</dbReference>
<feature type="domain" description="Aerotolerance regulator N-terminal" evidence="3">
    <location>
        <begin position="1"/>
        <end position="76"/>
    </location>
</feature>
<dbReference type="Pfam" id="PF07584">
    <property type="entry name" value="BatA"/>
    <property type="match status" value="1"/>
</dbReference>
<dbReference type="InterPro" id="IPR011933">
    <property type="entry name" value="Double_TM_dom"/>
</dbReference>
<comment type="caution">
    <text evidence="4">The sequence shown here is derived from an EMBL/GenBank/DDBJ whole genome shotgun (WGS) entry which is preliminary data.</text>
</comment>
<dbReference type="Gene3D" id="3.40.50.880">
    <property type="match status" value="1"/>
</dbReference>
<dbReference type="EMBL" id="LYDR01000123">
    <property type="protein sequence ID" value="ODA29795.1"/>
    <property type="molecule type" value="Genomic_DNA"/>
</dbReference>
<feature type="transmembrane region" description="Helical" evidence="2">
    <location>
        <begin position="56"/>
        <end position="78"/>
    </location>
</feature>
<feature type="region of interest" description="Disordered" evidence="1">
    <location>
        <begin position="379"/>
        <end position="399"/>
    </location>
</feature>